<keyword evidence="3" id="KW-1133">Transmembrane helix</keyword>
<proteinExistence type="predicted"/>
<keyword evidence="3" id="KW-0812">Transmembrane</keyword>
<feature type="compositionally biased region" description="Basic and acidic residues" evidence="2">
    <location>
        <begin position="140"/>
        <end position="151"/>
    </location>
</feature>
<evidence type="ECO:0000313" key="4">
    <source>
        <dbReference type="EMBL" id="CAE8742248.1"/>
    </source>
</evidence>
<evidence type="ECO:0000256" key="1">
    <source>
        <dbReference type="SAM" id="Coils"/>
    </source>
</evidence>
<accession>A0A813LZ87</accession>
<dbReference type="Proteomes" id="UP000626109">
    <property type="component" value="Unassembled WGS sequence"/>
</dbReference>
<dbReference type="AlphaFoldDB" id="A0A813LZ87"/>
<name>A0A813LZ87_POLGL</name>
<reference evidence="4" key="1">
    <citation type="submission" date="2021-02" db="EMBL/GenBank/DDBJ databases">
        <authorList>
            <person name="Dougan E. K."/>
            <person name="Rhodes N."/>
            <person name="Thang M."/>
            <person name="Chan C."/>
        </authorList>
    </citation>
    <scope>NUCLEOTIDE SEQUENCE</scope>
</reference>
<organism evidence="4 5">
    <name type="scientific">Polarella glacialis</name>
    <name type="common">Dinoflagellate</name>
    <dbReference type="NCBI Taxonomy" id="89957"/>
    <lineage>
        <taxon>Eukaryota</taxon>
        <taxon>Sar</taxon>
        <taxon>Alveolata</taxon>
        <taxon>Dinophyceae</taxon>
        <taxon>Suessiales</taxon>
        <taxon>Suessiaceae</taxon>
        <taxon>Polarella</taxon>
    </lineage>
</organism>
<sequence>MCSPGYKYNQACFEELEAYTGYMFLWSLVSSCGLVWSLMGLIESRATNAKILMEWNAAKMQLRDQEEQQKKLKSRINDLEQQQLSQMLVTGPHALQVQDKLHLVPGLGSIVRVLDLIFQHFRTLLRELPFEVQDQSPEETVWRETEDDRQTAADSPAHHTCMKALDLAAGSGLPSLEGLRQDLQWQGQRNPDFFAAIGGAELCSQLTQMLEKYQGPHHEEDANLAAAVETYVKQVIQSLYQHSQQAARDIRERRKLEQGQIKQIRKLSEQLAEEWLVDRAGKEACRNQKVEGLMEFFSEKVHSVISQERQEEVLRQSQAEFVELNARKLDCYSQLAVQQQNFAIKQRAKCPSFEQFEAGKAAGRRLAWAQSAWARLACGVRLLEVAGELQASLGVGLDAMEEVREAQVELDRKERELAEAKVMVKDALDFQGQRAAEHEALAHHYSDSGSLMADFEEVVKTGFAGLRRKSEMDAAAVVEDLPQDQVKMHVLSAAYEEDLHRQKQVVHAAAQETLKERLELEKRLRTAEQTRRTDSGGEFQAMKTSWEEMNADLKQNSEDVDMLDRRLGACSSTLENYTHDYQVAGALLGSGMPSQGRDEEFLAGNQWVSEFLYHERACTRFQPPQRMLTGSALDQEGVLDGCLDSWAVHSMASSTTQAFELLSVATGVGGAAVGGAGGAAAV</sequence>
<evidence type="ECO:0000256" key="3">
    <source>
        <dbReference type="SAM" id="Phobius"/>
    </source>
</evidence>
<keyword evidence="1" id="KW-0175">Coiled coil</keyword>
<feature type="coiled-coil region" evidence="1">
    <location>
        <begin position="396"/>
        <end position="423"/>
    </location>
</feature>
<feature type="transmembrane region" description="Helical" evidence="3">
    <location>
        <begin position="23"/>
        <end position="42"/>
    </location>
</feature>
<keyword evidence="3" id="KW-0472">Membrane</keyword>
<comment type="caution">
    <text evidence="4">The sequence shown here is derived from an EMBL/GenBank/DDBJ whole genome shotgun (WGS) entry which is preliminary data.</text>
</comment>
<dbReference type="PROSITE" id="PS51257">
    <property type="entry name" value="PROKAR_LIPOPROTEIN"/>
    <property type="match status" value="1"/>
</dbReference>
<gene>
    <name evidence="4" type="ORF">PGLA2088_LOCUS50891</name>
</gene>
<dbReference type="EMBL" id="CAJNNW010037487">
    <property type="protein sequence ID" value="CAE8742248.1"/>
    <property type="molecule type" value="Genomic_DNA"/>
</dbReference>
<feature type="non-terminal residue" evidence="4">
    <location>
        <position position="682"/>
    </location>
</feature>
<evidence type="ECO:0000313" key="5">
    <source>
        <dbReference type="Proteomes" id="UP000626109"/>
    </source>
</evidence>
<feature type="region of interest" description="Disordered" evidence="2">
    <location>
        <begin position="137"/>
        <end position="156"/>
    </location>
</feature>
<protein>
    <submittedName>
        <fullName evidence="4">Uncharacterized protein</fullName>
    </submittedName>
</protein>
<evidence type="ECO:0000256" key="2">
    <source>
        <dbReference type="SAM" id="MobiDB-lite"/>
    </source>
</evidence>